<sequence length="859" mass="95882">MPRRIRINLKSEKGNALLMALSIILILTSFGTVSLMTSVANIQMSAKHRDWSKDYFKLDMEAERKVNDLSAQLEIAEAQAQRYMAGHYYAKDQTDIDSDDELRIGVLDGQEYIYTQWQTTLDPNTSDAEKKKFMEDTLKRVYYYYASSLMQLNLHQTDGFTTSYLKNNTEPINDLNAYQRALFDDSYILNDLKLIEKIAVNDSSVIGKAVSVKLNVQLPAYEMVQQSKKITFNGNPVWTNVITATGSIGFEGSGDKRINGDLFSADKDEFPENQVIFFQDRDDTTLLNDNDTNVYPAGVYSDGANVDIYGNVYSRGNLHIIGSQSEINVHLYSDSSTSISTDLKNQVFANNNLFFDYRTMKDIAHTMITSSDDFIQNLMTADKPYIPLIYEDVYGGNVYCNSLSVDEKNYKGQYVDNSVISVDGNVTAFNDIKMNGTSSEITVGSSLGRGNLIGINSEAIKKDPNACSTVINNKPLSQDGSSGSTIKLNGKFIVPGTAYAEYAGYRAYEEYMENNDASYDTISSKRYYRTGESITARSSNIFSAYLTPVPSDILNDSTNPWHNAFLQYMYVSDQYTLDPQSGNSFYLLRGEEPPTLNKESDKFDAKRLRLVEHLGRDPVQTNIFSGLDPDKVEGYSLGEALLHGRIVHGPKITYPDPADPTNYRLDLSTDLQPHSILRYIDNQNAFGTFQESLYNSFIAKTWNLGTADKLATSFDGVFVEKSAIFTNTTLNTAINVIPSEKPTFVYLKPSFGSPAILDLSNSSELKGIIYCEGDLDIVGDGSLNGTIICEGNVKVEGSPTITYDEDVIQTVLVADGNARRFFAKLSMGDDTNVTTTSYDGAVRKNVVRYKIVEWKEIQQ</sequence>
<proteinExistence type="predicted"/>
<gene>
    <name evidence="2" type="ORF">SAMN05443529_12212</name>
</gene>
<dbReference type="AlphaFoldDB" id="A0A1G8GCG0"/>
<feature type="coiled-coil region" evidence="1">
    <location>
        <begin position="59"/>
        <end position="86"/>
    </location>
</feature>
<protein>
    <submittedName>
        <fullName evidence="2">Uncharacterized protein</fullName>
    </submittedName>
</protein>
<keyword evidence="1" id="KW-0175">Coiled coil</keyword>
<dbReference type="Proteomes" id="UP000198656">
    <property type="component" value="Unassembled WGS sequence"/>
</dbReference>
<dbReference type="RefSeq" id="WP_092334808.1">
    <property type="nucleotide sequence ID" value="NZ_FNCP01000022.1"/>
</dbReference>
<dbReference type="OrthoDB" id="1792112at2"/>
<name>A0A1G8GCG0_9FIRM</name>
<keyword evidence="3" id="KW-1185">Reference proteome</keyword>
<accession>A0A1G8GCG0</accession>
<evidence type="ECO:0000313" key="3">
    <source>
        <dbReference type="Proteomes" id="UP000198656"/>
    </source>
</evidence>
<reference evidence="3" key="1">
    <citation type="submission" date="2016-10" db="EMBL/GenBank/DDBJ databases">
        <authorList>
            <person name="Varghese N."/>
            <person name="Submissions S."/>
        </authorList>
    </citation>
    <scope>NUCLEOTIDE SEQUENCE [LARGE SCALE GENOMIC DNA]</scope>
    <source>
        <strain evidence="3">DSM 8344</strain>
    </source>
</reference>
<organism evidence="2 3">
    <name type="scientific">Desulfosporosinus hippei DSM 8344</name>
    <dbReference type="NCBI Taxonomy" id="1121419"/>
    <lineage>
        <taxon>Bacteria</taxon>
        <taxon>Bacillati</taxon>
        <taxon>Bacillota</taxon>
        <taxon>Clostridia</taxon>
        <taxon>Eubacteriales</taxon>
        <taxon>Desulfitobacteriaceae</taxon>
        <taxon>Desulfosporosinus</taxon>
    </lineage>
</organism>
<evidence type="ECO:0000313" key="2">
    <source>
        <dbReference type="EMBL" id="SDH92112.1"/>
    </source>
</evidence>
<dbReference type="Pfam" id="PF10833">
    <property type="entry name" value="DUF2572"/>
    <property type="match status" value="1"/>
</dbReference>
<evidence type="ECO:0000256" key="1">
    <source>
        <dbReference type="SAM" id="Coils"/>
    </source>
</evidence>
<dbReference type="STRING" id="1121419.SAMN05443529_12212"/>
<dbReference type="EMBL" id="FNCP01000022">
    <property type="protein sequence ID" value="SDH92112.1"/>
    <property type="molecule type" value="Genomic_DNA"/>
</dbReference>
<dbReference type="InterPro" id="IPR022543">
    <property type="entry name" value="DUF2572"/>
</dbReference>